<dbReference type="OrthoDB" id="5455126at2"/>
<gene>
    <name evidence="5" type="ORF">DESPIGER_1451</name>
</gene>
<dbReference type="PANTHER" id="PTHR40661">
    <property type="match status" value="1"/>
</dbReference>
<dbReference type="InterPro" id="IPR001387">
    <property type="entry name" value="Cro/C1-type_HTH"/>
</dbReference>
<keyword evidence="1" id="KW-0805">Transcription regulation</keyword>
<dbReference type="KEGG" id="dpg:DESPIGER_1451"/>
<dbReference type="InterPro" id="IPR015927">
    <property type="entry name" value="Peptidase_S24_S26A/B/C"/>
</dbReference>
<feature type="domain" description="HTH cro/C1-type" evidence="4">
    <location>
        <begin position="18"/>
        <end position="61"/>
    </location>
</feature>
<evidence type="ECO:0000313" key="5">
    <source>
        <dbReference type="EMBL" id="SFV73296.1"/>
    </source>
</evidence>
<dbReference type="AlphaFoldDB" id="A0A1K1LF18"/>
<dbReference type="PROSITE" id="PS50943">
    <property type="entry name" value="HTH_CROC1"/>
    <property type="match status" value="1"/>
</dbReference>
<keyword evidence="6" id="KW-1185">Reference proteome</keyword>
<keyword evidence="3" id="KW-0804">Transcription</keyword>
<dbReference type="GO" id="GO:0045892">
    <property type="term" value="P:negative regulation of DNA-templated transcription"/>
    <property type="evidence" value="ECO:0007669"/>
    <property type="project" value="InterPro"/>
</dbReference>
<evidence type="ECO:0000256" key="1">
    <source>
        <dbReference type="ARBA" id="ARBA00023015"/>
    </source>
</evidence>
<dbReference type="SUPFAM" id="SSF47413">
    <property type="entry name" value="lambda repressor-like DNA-binding domains"/>
    <property type="match status" value="1"/>
</dbReference>
<protein>
    <submittedName>
        <fullName evidence="5">DNA-binding protein, putative</fullName>
    </submittedName>
</protein>
<dbReference type="InterPro" id="IPR010744">
    <property type="entry name" value="Phage_CI_N"/>
</dbReference>
<proteinExistence type="predicted"/>
<organism evidence="5 6">
    <name type="scientific">Desulfovibrio piger</name>
    <dbReference type="NCBI Taxonomy" id="901"/>
    <lineage>
        <taxon>Bacteria</taxon>
        <taxon>Pseudomonadati</taxon>
        <taxon>Thermodesulfobacteriota</taxon>
        <taxon>Desulfovibrionia</taxon>
        <taxon>Desulfovibrionales</taxon>
        <taxon>Desulfovibrionaceae</taxon>
        <taxon>Desulfovibrio</taxon>
    </lineage>
</organism>
<keyword evidence="2 5" id="KW-0238">DNA-binding</keyword>
<dbReference type="Proteomes" id="UP000186323">
    <property type="component" value="Chromosome I"/>
</dbReference>
<reference evidence="6" key="1">
    <citation type="submission" date="2016-10" db="EMBL/GenBank/DDBJ databases">
        <authorList>
            <person name="Wegmann U."/>
        </authorList>
    </citation>
    <scope>NUCLEOTIDE SEQUENCE [LARGE SCALE GENOMIC DNA]</scope>
</reference>
<evidence type="ECO:0000313" key="6">
    <source>
        <dbReference type="Proteomes" id="UP000186323"/>
    </source>
</evidence>
<dbReference type="Pfam" id="PF07022">
    <property type="entry name" value="Phage_CI_repr"/>
    <property type="match status" value="1"/>
</dbReference>
<dbReference type="GO" id="GO:0003677">
    <property type="term" value="F:DNA binding"/>
    <property type="evidence" value="ECO:0007669"/>
    <property type="project" value="UniProtKB-KW"/>
</dbReference>
<dbReference type="PANTHER" id="PTHR40661:SF3">
    <property type="entry name" value="FELS-1 PROPHAGE TRANSCRIPTIONAL REGULATOR"/>
    <property type="match status" value="1"/>
</dbReference>
<name>A0A1K1LF18_9BACT</name>
<dbReference type="EMBL" id="LT630450">
    <property type="protein sequence ID" value="SFV73296.1"/>
    <property type="molecule type" value="Genomic_DNA"/>
</dbReference>
<dbReference type="InterPro" id="IPR036286">
    <property type="entry name" value="LexA/Signal_pep-like_sf"/>
</dbReference>
<dbReference type="RefSeq" id="WP_072334886.1">
    <property type="nucleotide sequence ID" value="NZ_CALUWT010000003.1"/>
</dbReference>
<sequence>MGFTEIYERIKLAANCRTQVELAELLNIRQSSISDAKRRDSVPGDWYMKLFERFGLNPDWLKYGVGPLYLRTEKGYCPQEAPQALAETVACYGGDFTRSTVVDVYDMACAYTDEAPRPALSVAGRVPLPQAFLRPSLQVLRLRGRAMEPLLREGAYIGVDMEDPAPVSGRTYALFAPLEGVVVRQVFLDGPQQGYVLRAQSPDYPETSLDAALLQRRMLGRVVWTFQEV</sequence>
<dbReference type="Pfam" id="PF00717">
    <property type="entry name" value="Peptidase_S24"/>
    <property type="match status" value="1"/>
</dbReference>
<evidence type="ECO:0000256" key="2">
    <source>
        <dbReference type="ARBA" id="ARBA00023125"/>
    </source>
</evidence>
<evidence type="ECO:0000259" key="4">
    <source>
        <dbReference type="PROSITE" id="PS50943"/>
    </source>
</evidence>
<dbReference type="Gene3D" id="1.10.260.40">
    <property type="entry name" value="lambda repressor-like DNA-binding domains"/>
    <property type="match status" value="1"/>
</dbReference>
<dbReference type="SUPFAM" id="SSF51306">
    <property type="entry name" value="LexA/Signal peptidase"/>
    <property type="match status" value="1"/>
</dbReference>
<accession>A0A1K1LF18</accession>
<dbReference type="InterPro" id="IPR010982">
    <property type="entry name" value="Lambda_DNA-bd_dom_sf"/>
</dbReference>
<dbReference type="CDD" id="cd00093">
    <property type="entry name" value="HTH_XRE"/>
    <property type="match status" value="1"/>
</dbReference>
<dbReference type="Gene3D" id="2.10.109.10">
    <property type="entry name" value="Umud Fragment, subunit A"/>
    <property type="match status" value="1"/>
</dbReference>
<evidence type="ECO:0000256" key="3">
    <source>
        <dbReference type="ARBA" id="ARBA00023163"/>
    </source>
</evidence>